<evidence type="ECO:0000313" key="8">
    <source>
        <dbReference type="Proteomes" id="UP000026714"/>
    </source>
</evidence>
<feature type="domain" description="HTH tetR-type" evidence="6">
    <location>
        <begin position="10"/>
        <end position="70"/>
    </location>
</feature>
<dbReference type="PATRIC" id="fig|1286631.3.peg.117"/>
<dbReference type="Pfam" id="PF00440">
    <property type="entry name" value="TetR_N"/>
    <property type="match status" value="1"/>
</dbReference>
<evidence type="ECO:0000259" key="6">
    <source>
        <dbReference type="PROSITE" id="PS50977"/>
    </source>
</evidence>
<comment type="caution">
    <text evidence="7">The sequence shown here is derived from an EMBL/GenBank/DDBJ whole genome shotgun (WGS) entry which is preliminary data.</text>
</comment>
<keyword evidence="8" id="KW-1185">Reference proteome</keyword>
<dbReference type="Gene3D" id="1.10.10.60">
    <property type="entry name" value="Homeodomain-like"/>
    <property type="match status" value="1"/>
</dbReference>
<dbReference type="GO" id="GO:0000976">
    <property type="term" value="F:transcription cis-regulatory region binding"/>
    <property type="evidence" value="ECO:0007669"/>
    <property type="project" value="TreeGrafter"/>
</dbReference>
<evidence type="ECO:0000256" key="1">
    <source>
        <dbReference type="ARBA" id="ARBA00022491"/>
    </source>
</evidence>
<reference evidence="7 8" key="1">
    <citation type="journal article" date="2014" name="FEMS Microbiol. Ecol.">
        <title>Sphaerotilus natans encrusted with nanoball-shaped Fe(III) oxide minerals formed by nitrate-reducing mixotrophic Fe(II) oxidation.</title>
        <authorList>
            <person name="Park S."/>
            <person name="Kim D.H."/>
            <person name="Lee J.H."/>
            <person name="Hur H.G."/>
        </authorList>
    </citation>
    <scope>NUCLEOTIDE SEQUENCE [LARGE SCALE GENOMIC DNA]</scope>
    <source>
        <strain evidence="7 8">DSM 6575</strain>
    </source>
</reference>
<keyword evidence="1" id="KW-0678">Repressor</keyword>
<dbReference type="PANTHER" id="PTHR30055">
    <property type="entry name" value="HTH-TYPE TRANSCRIPTIONAL REGULATOR RUTR"/>
    <property type="match status" value="1"/>
</dbReference>
<feature type="DNA-binding region" description="H-T-H motif" evidence="5">
    <location>
        <begin position="33"/>
        <end position="52"/>
    </location>
</feature>
<dbReference type="PROSITE" id="PS50977">
    <property type="entry name" value="HTH_TETR_2"/>
    <property type="match status" value="1"/>
</dbReference>
<keyword evidence="2" id="KW-0805">Transcription regulation</keyword>
<evidence type="ECO:0000256" key="2">
    <source>
        <dbReference type="ARBA" id="ARBA00023015"/>
    </source>
</evidence>
<evidence type="ECO:0000313" key="7">
    <source>
        <dbReference type="EMBL" id="KDB54275.1"/>
    </source>
</evidence>
<dbReference type="SUPFAM" id="SSF46689">
    <property type="entry name" value="Homeodomain-like"/>
    <property type="match status" value="1"/>
</dbReference>
<evidence type="ECO:0000256" key="3">
    <source>
        <dbReference type="ARBA" id="ARBA00023125"/>
    </source>
</evidence>
<sequence length="208" mass="23249">MARTRSPAYDDQREMILAHAADLFARRGYPATSMNQLAEACGLSKPTLYHYYRDKYALLVQIAEGHVGRLAELVAEIEAEGLPARPRLHRLIIRFVQEYAGAQNAHRVLTEDVRFLGDVDRERILVTERRVVDGFARALGELRPDLDAARLAVPVSMLLFGMINWMFTWLRPDGSLDHETMAPIVADLFLGGLPHVGVPAPPPRGDTP</sequence>
<dbReference type="Proteomes" id="UP000026714">
    <property type="component" value="Unassembled WGS sequence"/>
</dbReference>
<dbReference type="SUPFAM" id="SSF48498">
    <property type="entry name" value="Tetracyclin repressor-like, C-terminal domain"/>
    <property type="match status" value="1"/>
</dbReference>
<dbReference type="InterPro" id="IPR041490">
    <property type="entry name" value="KstR2_TetR_C"/>
</dbReference>
<dbReference type="EMBL" id="AZRA01000004">
    <property type="protein sequence ID" value="KDB54275.1"/>
    <property type="molecule type" value="Genomic_DNA"/>
</dbReference>
<dbReference type="PANTHER" id="PTHR30055:SF175">
    <property type="entry name" value="HTH-TYPE TRANSCRIPTIONAL REPRESSOR KSTR2"/>
    <property type="match status" value="1"/>
</dbReference>
<evidence type="ECO:0000256" key="4">
    <source>
        <dbReference type="ARBA" id="ARBA00023163"/>
    </source>
</evidence>
<dbReference type="FunFam" id="1.10.10.60:FF:000141">
    <property type="entry name" value="TetR family transcriptional regulator"/>
    <property type="match status" value="1"/>
</dbReference>
<dbReference type="GO" id="GO:0003700">
    <property type="term" value="F:DNA-binding transcription factor activity"/>
    <property type="evidence" value="ECO:0007669"/>
    <property type="project" value="TreeGrafter"/>
</dbReference>
<keyword evidence="4" id="KW-0804">Transcription</keyword>
<evidence type="ECO:0000256" key="5">
    <source>
        <dbReference type="PROSITE-ProRule" id="PRU00335"/>
    </source>
</evidence>
<dbReference type="InterPro" id="IPR050109">
    <property type="entry name" value="HTH-type_TetR-like_transc_reg"/>
</dbReference>
<dbReference type="AlphaFoldDB" id="A0A059KSC9"/>
<dbReference type="InterPro" id="IPR009057">
    <property type="entry name" value="Homeodomain-like_sf"/>
</dbReference>
<dbReference type="Pfam" id="PF17932">
    <property type="entry name" value="TetR_C_24"/>
    <property type="match status" value="1"/>
</dbReference>
<dbReference type="Gene3D" id="1.10.357.10">
    <property type="entry name" value="Tetracycline Repressor, domain 2"/>
    <property type="match status" value="1"/>
</dbReference>
<protein>
    <submittedName>
        <fullName evidence="7">TetR family transcriptional regulator</fullName>
    </submittedName>
</protein>
<accession>A0A059KSC9</accession>
<name>A0A059KSC9_9BURK</name>
<dbReference type="PRINTS" id="PR00455">
    <property type="entry name" value="HTHTETR"/>
</dbReference>
<dbReference type="RefSeq" id="WP_037477091.1">
    <property type="nucleotide sequence ID" value="NZ_AZRA01000004.1"/>
</dbReference>
<dbReference type="InterPro" id="IPR036271">
    <property type="entry name" value="Tet_transcr_reg_TetR-rel_C_sf"/>
</dbReference>
<keyword evidence="3 5" id="KW-0238">DNA-binding</keyword>
<dbReference type="eggNOG" id="COG1309">
    <property type="taxonomic scope" value="Bacteria"/>
</dbReference>
<proteinExistence type="predicted"/>
<dbReference type="STRING" id="34103.SAMN05421778_12151"/>
<dbReference type="InterPro" id="IPR001647">
    <property type="entry name" value="HTH_TetR"/>
</dbReference>
<organism evidence="7 8">
    <name type="scientific">Sphaerotilus natans subsp. natans DSM 6575</name>
    <dbReference type="NCBI Taxonomy" id="1286631"/>
    <lineage>
        <taxon>Bacteria</taxon>
        <taxon>Pseudomonadati</taxon>
        <taxon>Pseudomonadota</taxon>
        <taxon>Betaproteobacteria</taxon>
        <taxon>Burkholderiales</taxon>
        <taxon>Sphaerotilaceae</taxon>
        <taxon>Sphaerotilus</taxon>
    </lineage>
</organism>
<gene>
    <name evidence="7" type="ORF">X805_01210</name>
</gene>